<proteinExistence type="inferred from homology"/>
<evidence type="ECO:0000256" key="4">
    <source>
        <dbReference type="ARBA" id="ARBA00022679"/>
    </source>
</evidence>
<evidence type="ECO:0000256" key="9">
    <source>
        <dbReference type="RuleBase" id="RU365103"/>
    </source>
</evidence>
<dbReference type="Proteomes" id="UP000006034">
    <property type="component" value="Unassembled WGS sequence"/>
</dbReference>
<evidence type="ECO:0000313" key="11">
    <source>
        <dbReference type="EMBL" id="EFV43781.1"/>
    </source>
</evidence>
<reference evidence="11 12" key="2">
    <citation type="submission" date="2013-04" db="EMBL/GenBank/DDBJ databases">
        <title>The Genome Sequence of Bilophila wadsworthia 3_1_6.</title>
        <authorList>
            <consortium name="The Broad Institute Genomics Platform"/>
            <person name="Earl A."/>
            <person name="Ward D."/>
            <person name="Feldgarden M."/>
            <person name="Gevers D."/>
            <person name="Sibley C."/>
            <person name="Strauss J."/>
            <person name="Allen-Vercoe E."/>
            <person name="Walker B."/>
            <person name="Young S."/>
            <person name="Zeng Q."/>
            <person name="Gargeya S."/>
            <person name="Fitzgerald M."/>
            <person name="Haas B."/>
            <person name="Abouelleil A."/>
            <person name="Allen A.W."/>
            <person name="Alvarado L."/>
            <person name="Arachchi H.M."/>
            <person name="Berlin A.M."/>
            <person name="Chapman S.B."/>
            <person name="Gainer-Dewar J."/>
            <person name="Goldberg J."/>
            <person name="Griggs A."/>
            <person name="Gujja S."/>
            <person name="Hansen M."/>
            <person name="Howarth C."/>
            <person name="Imamovic A."/>
            <person name="Ireland A."/>
            <person name="Larimer J."/>
            <person name="McCowan C."/>
            <person name="Murphy C."/>
            <person name="Pearson M."/>
            <person name="Poon T.W."/>
            <person name="Priest M."/>
            <person name="Roberts A."/>
            <person name="Saif S."/>
            <person name="Shea T."/>
            <person name="Sisk P."/>
            <person name="Sykes S."/>
            <person name="Wortman J."/>
            <person name="Nusbaum C."/>
            <person name="Birren B."/>
        </authorList>
    </citation>
    <scope>NUCLEOTIDE SEQUENCE [LARGE SCALE GENOMIC DNA]</scope>
    <source>
        <strain evidence="11 12">3_1_6</strain>
    </source>
</reference>
<protein>
    <recommendedName>
        <fullName evidence="3 9">3-deoxy-D-manno-octulosonic acid transferase</fullName>
        <shortName evidence="9">Kdo transferase</shortName>
        <ecNumber evidence="2 9">2.4.99.12</ecNumber>
    </recommendedName>
    <alternativeName>
        <fullName evidence="5 9">Lipid IV(A) 3-deoxy-D-manno-octulosonic acid transferase</fullName>
    </alternativeName>
</protein>
<comment type="pathway">
    <text evidence="1 9">Bacterial outer membrane biogenesis; LPS core biosynthesis.</text>
</comment>
<keyword evidence="12" id="KW-1185">Reference proteome</keyword>
<dbReference type="InterPro" id="IPR038107">
    <property type="entry name" value="Glycos_transf_N_sf"/>
</dbReference>
<dbReference type="InterPro" id="IPR007507">
    <property type="entry name" value="Glycos_transf_N"/>
</dbReference>
<evidence type="ECO:0000256" key="2">
    <source>
        <dbReference type="ARBA" id="ARBA00012621"/>
    </source>
</evidence>
<dbReference type="STRING" id="563192.HMPREF0179_02422"/>
<dbReference type="OrthoDB" id="9789797at2"/>
<reference evidence="11 12" key="1">
    <citation type="submission" date="2010-10" db="EMBL/GenBank/DDBJ databases">
        <authorList>
            <consortium name="The Broad Institute Genome Sequencing Platform"/>
            <person name="Ward D."/>
            <person name="Earl A."/>
            <person name="Feldgarden M."/>
            <person name="Young S.K."/>
            <person name="Gargeya S."/>
            <person name="Zeng Q."/>
            <person name="Alvarado L."/>
            <person name="Berlin A."/>
            <person name="Bochicchio J."/>
            <person name="Chapman S.B."/>
            <person name="Chen Z."/>
            <person name="Freedman E."/>
            <person name="Gellesch M."/>
            <person name="Goldberg J."/>
            <person name="Griggs A."/>
            <person name="Gujja S."/>
            <person name="Heilman E."/>
            <person name="Heiman D."/>
            <person name="Howarth C."/>
            <person name="Mehta T."/>
            <person name="Neiman D."/>
            <person name="Pearson M."/>
            <person name="Roberts A."/>
            <person name="Saif S."/>
            <person name="Shea T."/>
            <person name="Shenoy N."/>
            <person name="Sisk P."/>
            <person name="Stolte C."/>
            <person name="Sykes S."/>
            <person name="White J."/>
            <person name="Yandava C."/>
            <person name="Allen-Vercoe E."/>
            <person name="Sibley C."/>
            <person name="Ambrose C.E."/>
            <person name="Strauss J."/>
            <person name="Daigneault M."/>
            <person name="Haas B."/>
            <person name="Nusbaum C."/>
            <person name="Birren B."/>
        </authorList>
    </citation>
    <scope>NUCLEOTIDE SEQUENCE [LARGE SCALE GENOMIC DNA]</scope>
    <source>
        <strain evidence="11 12">3_1_6</strain>
    </source>
</reference>
<dbReference type="GO" id="GO:0009244">
    <property type="term" value="P:lipopolysaccharide core region biosynthetic process"/>
    <property type="evidence" value="ECO:0007669"/>
    <property type="project" value="UniProtKB-UniRule"/>
</dbReference>
<dbReference type="AlphaFoldDB" id="E5Y8A4"/>
<comment type="subcellular location">
    <subcellularLocation>
        <location evidence="9">Cell membrane</location>
    </subcellularLocation>
</comment>
<evidence type="ECO:0000256" key="5">
    <source>
        <dbReference type="ARBA" id="ARBA00031445"/>
    </source>
</evidence>
<evidence type="ECO:0000259" key="10">
    <source>
        <dbReference type="Pfam" id="PF04413"/>
    </source>
</evidence>
<evidence type="ECO:0000256" key="6">
    <source>
        <dbReference type="ARBA" id="ARBA00049183"/>
    </source>
</evidence>
<comment type="caution">
    <text evidence="11">The sequence shown here is derived from an EMBL/GenBank/DDBJ whole genome shotgun (WGS) entry which is preliminary data.</text>
</comment>
<comment type="similarity">
    <text evidence="9">Belongs to the glycosyltransferase group 1 family.</text>
</comment>
<sequence length="461" mass="50478">MKRSVLRALLSGAYGLAWLAARPVLCRHKRLQEGFPQRLVPDGWPGSALGMETGDGSASSHTRSDIWLQAASGGEAYLVWELLAHLAVLCEKQGTPEPLRVLATTWTRQGLDILQDMSGKLHEKHPWLSVRSAFFPLDAPKLMEKALDQVRPRVVGLLETELWPGLMLACEKRHVPMLILNGRMTDKSLRGYLKLEAAIPGFWESIAPKHVCAISKADAGRFARIFGGDRVEAVPNIKFDRATATAIPAVSDPLLKLLPPELHARQTVLLASVREQEEPALLSVIQTLHAHDAPTIVVAPRHMHRVKPWQALLSGAKLPAVMRSKQEGTIPAGSIVIWDTFGELGQLYQLADAVFVGGSLAPLGGQNFLEPLALGRIPCCGPHLDNFAWALEPSGEAERDSLETLGLLQTGENAKAVAALLQQQLTLPTPHDAVRERFQHWLAPRLGGSARCAQRLLDEMR</sequence>
<dbReference type="RefSeq" id="WP_005028268.1">
    <property type="nucleotide sequence ID" value="NZ_KE150238.1"/>
</dbReference>
<comment type="function">
    <text evidence="9">Involved in lipopolysaccharide (LPS) biosynthesis. Catalyzes the transfer of 3-deoxy-D-manno-octulosonate (Kdo) residue(s) from CMP-Kdo to lipid IV(A), the tetraacyldisaccharide-1,4'-bisphosphate precursor of lipid A.</text>
</comment>
<dbReference type="GO" id="GO:0043842">
    <property type="term" value="F:Kdo transferase activity"/>
    <property type="evidence" value="ECO:0007669"/>
    <property type="project" value="UniProtKB-EC"/>
</dbReference>
<dbReference type="PANTHER" id="PTHR42755:SF1">
    <property type="entry name" value="3-DEOXY-D-MANNO-OCTULOSONIC ACID TRANSFERASE, MITOCHONDRIAL-RELATED"/>
    <property type="match status" value="1"/>
</dbReference>
<dbReference type="UniPathway" id="UPA00958"/>
<feature type="active site" description="Proton acceptor" evidence="7">
    <location>
        <position position="75"/>
    </location>
</feature>
<evidence type="ECO:0000313" key="12">
    <source>
        <dbReference type="Proteomes" id="UP000006034"/>
    </source>
</evidence>
<dbReference type="GeneID" id="78085554"/>
<feature type="site" description="Transition state stabilizer" evidence="8">
    <location>
        <position position="159"/>
    </location>
</feature>
<dbReference type="PANTHER" id="PTHR42755">
    <property type="entry name" value="3-DEOXY-MANNO-OCTULOSONATE CYTIDYLYLTRANSFERASE"/>
    <property type="match status" value="1"/>
</dbReference>
<evidence type="ECO:0000256" key="8">
    <source>
        <dbReference type="PIRSR" id="PIRSR639901-2"/>
    </source>
</evidence>
<feature type="site" description="Transition state stabilizer" evidence="8">
    <location>
        <position position="238"/>
    </location>
</feature>
<organism evidence="11 12">
    <name type="scientific">Bilophila wadsworthia (strain 3_1_6)</name>
    <dbReference type="NCBI Taxonomy" id="563192"/>
    <lineage>
        <taxon>Bacteria</taxon>
        <taxon>Pseudomonadati</taxon>
        <taxon>Thermodesulfobacteriota</taxon>
        <taxon>Desulfovibrionia</taxon>
        <taxon>Desulfovibrionales</taxon>
        <taxon>Desulfovibrionaceae</taxon>
        <taxon>Bilophila</taxon>
    </lineage>
</organism>
<evidence type="ECO:0000256" key="3">
    <source>
        <dbReference type="ARBA" id="ARBA00019077"/>
    </source>
</evidence>
<dbReference type="InterPro" id="IPR039901">
    <property type="entry name" value="Kdotransferase"/>
</dbReference>
<keyword evidence="9" id="KW-0472">Membrane</keyword>
<dbReference type="EMBL" id="ADCP02000001">
    <property type="protein sequence ID" value="EFV43781.1"/>
    <property type="molecule type" value="Genomic_DNA"/>
</dbReference>
<dbReference type="Gene3D" id="3.40.50.2000">
    <property type="entry name" value="Glycogen Phosphorylase B"/>
    <property type="match status" value="1"/>
</dbReference>
<name>E5Y8A4_BILW3</name>
<dbReference type="Gene3D" id="3.40.50.11720">
    <property type="entry name" value="3-Deoxy-D-manno-octulosonic-acid transferase, N-terminal domain"/>
    <property type="match status" value="1"/>
</dbReference>
<dbReference type="eggNOG" id="COG1519">
    <property type="taxonomic scope" value="Bacteria"/>
</dbReference>
<evidence type="ECO:0000256" key="7">
    <source>
        <dbReference type="PIRSR" id="PIRSR639901-1"/>
    </source>
</evidence>
<evidence type="ECO:0000256" key="1">
    <source>
        <dbReference type="ARBA" id="ARBA00004713"/>
    </source>
</evidence>
<keyword evidence="4 9" id="KW-0808">Transferase</keyword>
<keyword evidence="9" id="KW-1003">Cell membrane</keyword>
<gene>
    <name evidence="11" type="ORF">HMPREF0179_02422</name>
</gene>
<comment type="catalytic activity">
    <reaction evidence="6 9">
        <text>lipid IVA (E. coli) + CMP-3-deoxy-beta-D-manno-octulosonate = alpha-Kdo-(2-&gt;6)-lipid IVA (E. coli) + CMP + H(+)</text>
        <dbReference type="Rhea" id="RHEA:28066"/>
        <dbReference type="ChEBI" id="CHEBI:15378"/>
        <dbReference type="ChEBI" id="CHEBI:58603"/>
        <dbReference type="ChEBI" id="CHEBI:60364"/>
        <dbReference type="ChEBI" id="CHEBI:60377"/>
        <dbReference type="ChEBI" id="CHEBI:85987"/>
        <dbReference type="EC" id="2.4.99.12"/>
    </reaction>
</comment>
<feature type="domain" description="3-deoxy-D-manno-octulosonic-acid transferase N-terminal" evidence="10">
    <location>
        <begin position="62"/>
        <end position="240"/>
    </location>
</feature>
<dbReference type="HOGENOM" id="CLU_036146_2_0_7"/>
<dbReference type="Pfam" id="PF04413">
    <property type="entry name" value="Glycos_transf_N"/>
    <property type="match status" value="1"/>
</dbReference>
<dbReference type="EC" id="2.4.99.12" evidence="2 9"/>
<accession>E5Y8A4</accession>
<dbReference type="GO" id="GO:0009245">
    <property type="term" value="P:lipid A biosynthetic process"/>
    <property type="evidence" value="ECO:0007669"/>
    <property type="project" value="TreeGrafter"/>
</dbReference>
<dbReference type="GO" id="GO:0005886">
    <property type="term" value="C:plasma membrane"/>
    <property type="evidence" value="ECO:0007669"/>
    <property type="project" value="UniProtKB-SubCell"/>
</dbReference>
<keyword evidence="9" id="KW-0448">Lipopolysaccharide biosynthesis</keyword>